<feature type="coiled-coil region" evidence="7">
    <location>
        <begin position="338"/>
        <end position="365"/>
    </location>
</feature>
<feature type="region of interest" description="Disordered" evidence="8">
    <location>
        <begin position="1"/>
        <end position="24"/>
    </location>
</feature>
<keyword evidence="7" id="KW-0175">Coiled coil</keyword>
<comment type="catalytic activity">
    <reaction evidence="1">
        <text>ATP + protein L-histidine = ADP + protein N-phospho-L-histidine.</text>
        <dbReference type="EC" id="2.7.13.3"/>
    </reaction>
</comment>
<evidence type="ECO:0000313" key="10">
    <source>
        <dbReference type="EMBL" id="RFC68568.1"/>
    </source>
</evidence>
<dbReference type="PANTHER" id="PTHR43711:SF1">
    <property type="entry name" value="HISTIDINE KINASE 1"/>
    <property type="match status" value="1"/>
</dbReference>
<evidence type="ECO:0000256" key="1">
    <source>
        <dbReference type="ARBA" id="ARBA00000085"/>
    </source>
</evidence>
<keyword evidence="5" id="KW-0418">Kinase</keyword>
<reference evidence="11" key="1">
    <citation type="submission" date="2018-08" db="EMBL/GenBank/DDBJ databases">
        <authorList>
            <person name="Im W.T."/>
        </authorList>
    </citation>
    <scope>NUCLEOTIDE SEQUENCE [LARGE SCALE GENOMIC DNA]</scope>
    <source>
        <strain evidence="11">LA-28</strain>
    </source>
</reference>
<dbReference type="Pfam" id="PF13188">
    <property type="entry name" value="PAS_8"/>
    <property type="match status" value="1"/>
</dbReference>
<dbReference type="SMART" id="SM00387">
    <property type="entry name" value="HATPase_c"/>
    <property type="match status" value="1"/>
</dbReference>
<evidence type="ECO:0000256" key="2">
    <source>
        <dbReference type="ARBA" id="ARBA00012438"/>
    </source>
</evidence>
<dbReference type="PRINTS" id="PR00344">
    <property type="entry name" value="BCTRLSENSOR"/>
</dbReference>
<name>A0A371XH65_9HYPH</name>
<dbReference type="PROSITE" id="PS50109">
    <property type="entry name" value="HIS_KIN"/>
    <property type="match status" value="1"/>
</dbReference>
<gene>
    <name evidence="10" type="ORF">DY251_06260</name>
</gene>
<evidence type="ECO:0000256" key="6">
    <source>
        <dbReference type="ARBA" id="ARBA00023012"/>
    </source>
</evidence>
<dbReference type="EMBL" id="QURN01000004">
    <property type="protein sequence ID" value="RFC68568.1"/>
    <property type="molecule type" value="Genomic_DNA"/>
</dbReference>
<keyword evidence="11" id="KW-1185">Reference proteome</keyword>
<keyword evidence="3" id="KW-0597">Phosphoprotein</keyword>
<dbReference type="SUPFAM" id="SSF47384">
    <property type="entry name" value="Homodimeric domain of signal transducing histidine kinase"/>
    <property type="match status" value="1"/>
</dbReference>
<dbReference type="GO" id="GO:0000155">
    <property type="term" value="F:phosphorelay sensor kinase activity"/>
    <property type="evidence" value="ECO:0007669"/>
    <property type="project" value="InterPro"/>
</dbReference>
<dbReference type="CDD" id="cd00082">
    <property type="entry name" value="HisKA"/>
    <property type="match status" value="1"/>
</dbReference>
<dbReference type="Proteomes" id="UP000262379">
    <property type="component" value="Unassembled WGS sequence"/>
</dbReference>
<evidence type="ECO:0000256" key="3">
    <source>
        <dbReference type="ARBA" id="ARBA00022553"/>
    </source>
</evidence>
<keyword evidence="4" id="KW-0808">Transferase</keyword>
<comment type="caution">
    <text evidence="10">The sequence shown here is derived from an EMBL/GenBank/DDBJ whole genome shotgun (WGS) entry which is preliminary data.</text>
</comment>
<dbReference type="InterPro" id="IPR050736">
    <property type="entry name" value="Sensor_HK_Regulatory"/>
</dbReference>
<dbReference type="Pfam" id="PF12860">
    <property type="entry name" value="PAS_7"/>
    <property type="match status" value="1"/>
</dbReference>
<dbReference type="Gene3D" id="3.30.450.20">
    <property type="entry name" value="PAS domain"/>
    <property type="match status" value="1"/>
</dbReference>
<dbReference type="InterPro" id="IPR036097">
    <property type="entry name" value="HisK_dim/P_sf"/>
</dbReference>
<keyword evidence="6" id="KW-0902">Two-component regulatory system</keyword>
<dbReference type="InterPro" id="IPR035965">
    <property type="entry name" value="PAS-like_dom_sf"/>
</dbReference>
<proteinExistence type="predicted"/>
<dbReference type="InterPro" id="IPR003594">
    <property type="entry name" value="HATPase_dom"/>
</dbReference>
<dbReference type="InterPro" id="IPR004358">
    <property type="entry name" value="Sig_transdc_His_kin-like_C"/>
</dbReference>
<evidence type="ECO:0000256" key="5">
    <source>
        <dbReference type="ARBA" id="ARBA00022777"/>
    </source>
</evidence>
<evidence type="ECO:0000256" key="8">
    <source>
        <dbReference type="SAM" id="MobiDB-lite"/>
    </source>
</evidence>
<feature type="domain" description="Histidine kinase" evidence="9">
    <location>
        <begin position="625"/>
        <end position="842"/>
    </location>
</feature>
<dbReference type="SMART" id="SM00388">
    <property type="entry name" value="HisKA"/>
    <property type="match status" value="1"/>
</dbReference>
<dbReference type="Gene3D" id="3.30.565.10">
    <property type="entry name" value="Histidine kinase-like ATPase, C-terminal domain"/>
    <property type="match status" value="1"/>
</dbReference>
<organism evidence="10 11">
    <name type="scientific">Mesorhizobium denitrificans</name>
    <dbReference type="NCBI Taxonomy" id="2294114"/>
    <lineage>
        <taxon>Bacteria</taxon>
        <taxon>Pseudomonadati</taxon>
        <taxon>Pseudomonadota</taxon>
        <taxon>Alphaproteobacteria</taxon>
        <taxon>Hyphomicrobiales</taxon>
        <taxon>Phyllobacteriaceae</taxon>
        <taxon>Mesorhizobium</taxon>
    </lineage>
</organism>
<dbReference type="PANTHER" id="PTHR43711">
    <property type="entry name" value="TWO-COMPONENT HISTIDINE KINASE"/>
    <property type="match status" value="1"/>
</dbReference>
<protein>
    <recommendedName>
        <fullName evidence="2">histidine kinase</fullName>
        <ecNumber evidence="2">2.7.13.3</ecNumber>
    </recommendedName>
</protein>
<dbReference type="Pfam" id="PF00512">
    <property type="entry name" value="HisKA"/>
    <property type="match status" value="1"/>
</dbReference>
<dbReference type="CDD" id="cd00075">
    <property type="entry name" value="HATPase"/>
    <property type="match status" value="1"/>
</dbReference>
<evidence type="ECO:0000256" key="7">
    <source>
        <dbReference type="SAM" id="Coils"/>
    </source>
</evidence>
<dbReference type="SUPFAM" id="SSF55785">
    <property type="entry name" value="PYP-like sensor domain (PAS domain)"/>
    <property type="match status" value="2"/>
</dbReference>
<dbReference type="Gene3D" id="1.10.287.130">
    <property type="match status" value="1"/>
</dbReference>
<dbReference type="SUPFAM" id="SSF55874">
    <property type="entry name" value="ATPase domain of HSP90 chaperone/DNA topoisomerase II/histidine kinase"/>
    <property type="match status" value="1"/>
</dbReference>
<dbReference type="InterPro" id="IPR036890">
    <property type="entry name" value="HATPase_C_sf"/>
</dbReference>
<dbReference type="RefSeq" id="WP_116623002.1">
    <property type="nucleotide sequence ID" value="NZ_QURN01000004.1"/>
</dbReference>
<dbReference type="EC" id="2.7.13.3" evidence="2"/>
<evidence type="ECO:0000259" key="9">
    <source>
        <dbReference type="PROSITE" id="PS50109"/>
    </source>
</evidence>
<evidence type="ECO:0000313" key="11">
    <source>
        <dbReference type="Proteomes" id="UP000262379"/>
    </source>
</evidence>
<dbReference type="InterPro" id="IPR005467">
    <property type="entry name" value="His_kinase_dom"/>
</dbReference>
<accession>A0A371XH65</accession>
<dbReference type="InterPro" id="IPR000014">
    <property type="entry name" value="PAS"/>
</dbReference>
<dbReference type="Pfam" id="PF02518">
    <property type="entry name" value="HATPase_c"/>
    <property type="match status" value="1"/>
</dbReference>
<sequence>MPGEDPRDAGNAVSGGQKDSSPRVATPIRVSMRRALTRVSAFALAGGLGVAEVLAQEPEAALPHFPMLSTPEVLQLAIVAGVLLATFLTAITLIRDRARISTENADIKTRLAESTAIVRRYEALMSFRDQRTIVWASDAKKADIVGALPAESGAPEDRAQFLAFGRWLNPQSAAMLDQATAALREHRRNFDLMAETQNGSVLEVQGRYTPASVLVRFIALSASQQAQARLRLENQKLVSDYYDLLSMMDGLEMPAWIRGHDGKLKWVNRAYADAVEAADSEAAVHSSRELLGTQVREEIAIKHRTAALYRDDISTVMHGDRHMMSVVDFAGTNGGAGLARDISDLEMLRDKLKRAEQNHVETLNHLMTAVAIFDAQQKLRFYNNAFQLLWDIDPAYLDTAPENALLLDHLRSLGKLGERPDWRGWKEGILAAYRAVDPKEDLWHLPDGRTLRVVGSPQANGGVTWVFENLTEQMQLQSRYATEVRVRGETLDNLAEGVAVFGHDGKIKLFNPAFLRFWEIEPGTLQIDTHISALRARSDAVAKDSPWSELMADITGFDAERRDRQGQTELIDGKVLRYAVISLPNQQVMVTFIDMTDSVNVERALHEKNDALQRAYRLKNDFVQHISYELRTPLTNIRGFAEVLAMGQTGELNERQREYIDHINASSVVLSETIDDILDLATVDAGFMQLDMAEVPIGQAIDAAAALISDRLAEHHIALKLETKAAPRTFYGDEMRVRQVLYNLLSNAANFAPPESTITLACRQVHNGVEFSVHDDGPGMSEEMLGVVFSRFEARANGGRRRGAGLGLSIVKSFVELHGGTVKIETGSGKGTTVICFFPFPPDGGIREAAE</sequence>
<dbReference type="InterPro" id="IPR003661">
    <property type="entry name" value="HisK_dim/P_dom"/>
</dbReference>
<dbReference type="SMART" id="SM00091">
    <property type="entry name" value="PAS"/>
    <property type="match status" value="2"/>
</dbReference>
<evidence type="ECO:0000256" key="4">
    <source>
        <dbReference type="ARBA" id="ARBA00022679"/>
    </source>
</evidence>
<dbReference type="AlphaFoldDB" id="A0A371XH65"/>